<organism evidence="2 3">
    <name type="scientific">Pleurodeles waltl</name>
    <name type="common">Iberian ribbed newt</name>
    <dbReference type="NCBI Taxonomy" id="8319"/>
    <lineage>
        <taxon>Eukaryota</taxon>
        <taxon>Metazoa</taxon>
        <taxon>Chordata</taxon>
        <taxon>Craniata</taxon>
        <taxon>Vertebrata</taxon>
        <taxon>Euteleostomi</taxon>
        <taxon>Amphibia</taxon>
        <taxon>Batrachia</taxon>
        <taxon>Caudata</taxon>
        <taxon>Salamandroidea</taxon>
        <taxon>Salamandridae</taxon>
        <taxon>Pleurodelinae</taxon>
        <taxon>Pleurodeles</taxon>
    </lineage>
</organism>
<gene>
    <name evidence="2" type="ORF">NDU88_005396</name>
</gene>
<keyword evidence="3" id="KW-1185">Reference proteome</keyword>
<dbReference type="EMBL" id="JANPWB010000002">
    <property type="protein sequence ID" value="KAJ1210028.1"/>
    <property type="molecule type" value="Genomic_DNA"/>
</dbReference>
<accession>A0AAV7W9G1</accession>
<evidence type="ECO:0000256" key="1">
    <source>
        <dbReference type="SAM" id="MobiDB-lite"/>
    </source>
</evidence>
<sequence length="85" mass="9096">MPDGKSFNKNSGKPARQLLFTEALLQSKVPPPTLAAPPPARHHPMADSAQESTMDSILQEISVVGRRLEGLDSAMISLTADTKSI</sequence>
<dbReference type="Proteomes" id="UP001066276">
    <property type="component" value="Chromosome 1_2"/>
</dbReference>
<protein>
    <submittedName>
        <fullName evidence="2">Uncharacterized protein</fullName>
    </submittedName>
</protein>
<comment type="caution">
    <text evidence="2">The sequence shown here is derived from an EMBL/GenBank/DDBJ whole genome shotgun (WGS) entry which is preliminary data.</text>
</comment>
<evidence type="ECO:0000313" key="2">
    <source>
        <dbReference type="EMBL" id="KAJ1210028.1"/>
    </source>
</evidence>
<feature type="region of interest" description="Disordered" evidence="1">
    <location>
        <begin position="28"/>
        <end position="52"/>
    </location>
</feature>
<dbReference type="AlphaFoldDB" id="A0AAV7W9G1"/>
<name>A0AAV7W9G1_PLEWA</name>
<evidence type="ECO:0000313" key="3">
    <source>
        <dbReference type="Proteomes" id="UP001066276"/>
    </source>
</evidence>
<proteinExistence type="predicted"/>
<reference evidence="2" key="1">
    <citation type="journal article" date="2022" name="bioRxiv">
        <title>Sequencing and chromosome-scale assembly of the giantPleurodeles waltlgenome.</title>
        <authorList>
            <person name="Brown T."/>
            <person name="Elewa A."/>
            <person name="Iarovenko S."/>
            <person name="Subramanian E."/>
            <person name="Araus A.J."/>
            <person name="Petzold A."/>
            <person name="Susuki M."/>
            <person name="Suzuki K.-i.T."/>
            <person name="Hayashi T."/>
            <person name="Toyoda A."/>
            <person name="Oliveira C."/>
            <person name="Osipova E."/>
            <person name="Leigh N.D."/>
            <person name="Simon A."/>
            <person name="Yun M.H."/>
        </authorList>
    </citation>
    <scope>NUCLEOTIDE SEQUENCE</scope>
    <source>
        <strain evidence="2">20211129_DDA</strain>
        <tissue evidence="2">Liver</tissue>
    </source>
</reference>
<feature type="compositionally biased region" description="Pro residues" evidence="1">
    <location>
        <begin position="29"/>
        <end position="39"/>
    </location>
</feature>